<accession>A0ABX8QSE7</accession>
<dbReference type="SUPFAM" id="SSF56112">
    <property type="entry name" value="Protein kinase-like (PK-like)"/>
    <property type="match status" value="1"/>
</dbReference>
<sequence>MSVQFDRAARLLTARPDGETVRGVADRTRSGRVVEDGVPRWLRVLALPDSRAHGPIWDGPIAAPTLAGLRRPELLTWGTWRPRDDAGQVVRAELWELVDEPVCSSHEQLTPAQARALHLGPGWWRSLDESLNRLAAYDTTRVPRTQQQITAAMRNAYGPDVPSTVRRWVTQHGDLRWTNVTAGTPYLLDWEHWGLAPAGADAATLYCTSLLAAEMAADVHRRYRHVLDSPDGRIAQLCVCVQLRRHADIGALAEPLDRLAHSLLAR</sequence>
<gene>
    <name evidence="1" type="ORF">AGRA3207_002504</name>
</gene>
<evidence type="ECO:0008006" key="3">
    <source>
        <dbReference type="Google" id="ProtNLM"/>
    </source>
</evidence>
<keyword evidence="2" id="KW-1185">Reference proteome</keyword>
<reference evidence="1" key="1">
    <citation type="submission" date="2020-07" db="EMBL/GenBank/DDBJ databases">
        <authorList>
            <person name="Tarantini F.S."/>
            <person name="Hong K.W."/>
            <person name="Chan K.G."/>
        </authorList>
    </citation>
    <scope>NUCLEOTIDE SEQUENCE</scope>
    <source>
        <strain evidence="1">32-07</strain>
    </source>
</reference>
<dbReference type="EMBL" id="CP059572">
    <property type="protein sequence ID" value="QXJ21631.1"/>
    <property type="molecule type" value="Genomic_DNA"/>
</dbReference>
<evidence type="ECO:0000313" key="2">
    <source>
        <dbReference type="Proteomes" id="UP001049518"/>
    </source>
</evidence>
<evidence type="ECO:0000313" key="1">
    <source>
        <dbReference type="EMBL" id="QXJ21631.1"/>
    </source>
</evidence>
<name>A0ABX8QSE7_9ACTN</name>
<protein>
    <recommendedName>
        <fullName evidence="3">Aminoglycoside phosphotransferase</fullName>
    </recommendedName>
</protein>
<organism evidence="1 2">
    <name type="scientific">Actinomadura graeca</name>
    <dbReference type="NCBI Taxonomy" id="2750812"/>
    <lineage>
        <taxon>Bacteria</taxon>
        <taxon>Bacillati</taxon>
        <taxon>Actinomycetota</taxon>
        <taxon>Actinomycetes</taxon>
        <taxon>Streptosporangiales</taxon>
        <taxon>Thermomonosporaceae</taxon>
        <taxon>Actinomadura</taxon>
    </lineage>
</organism>
<dbReference type="Proteomes" id="UP001049518">
    <property type="component" value="Chromosome"/>
</dbReference>
<dbReference type="InterPro" id="IPR011009">
    <property type="entry name" value="Kinase-like_dom_sf"/>
</dbReference>
<proteinExistence type="predicted"/>
<dbReference type="RefSeq" id="WP_231334796.1">
    <property type="nucleotide sequence ID" value="NZ_CP059572.1"/>
</dbReference>